<name>A0A552E535_MICAE</name>
<evidence type="ECO:0000313" key="2">
    <source>
        <dbReference type="Proteomes" id="UP000319313"/>
    </source>
</evidence>
<comment type="caution">
    <text evidence="1">The sequence shown here is derived from an EMBL/GenBank/DDBJ whole genome shotgun (WGS) entry which is preliminary data.</text>
</comment>
<sequence length="158" mass="18555">MVLNEKGYELRKAQAQEFEKAIAEFSDYAIQHPEIDSRILKARENSLRTLLARINTELAEYENKQLESLALAAKNYPKISQQRYKSLTKLTNKIQESNQVQNQNIYSSSPDISGMAWQQTLKQVFDKIDQYNPNKETVSQWFLSLFKLQYRKLEKECL</sequence>
<protein>
    <submittedName>
        <fullName evidence="1">Uncharacterized protein</fullName>
    </submittedName>
</protein>
<accession>A0A552E535</accession>
<organism evidence="1 2">
    <name type="scientific">Microcystis aeruginosa Ma_SC_T_19800800_S464</name>
    <dbReference type="NCBI Taxonomy" id="2486257"/>
    <lineage>
        <taxon>Bacteria</taxon>
        <taxon>Bacillati</taxon>
        <taxon>Cyanobacteriota</taxon>
        <taxon>Cyanophyceae</taxon>
        <taxon>Oscillatoriophycideae</taxon>
        <taxon>Chroococcales</taxon>
        <taxon>Microcystaceae</taxon>
        <taxon>Microcystis</taxon>
    </lineage>
</organism>
<dbReference type="Proteomes" id="UP000319313">
    <property type="component" value="Unassembled WGS sequence"/>
</dbReference>
<dbReference type="AlphaFoldDB" id="A0A552E535"/>
<reference evidence="1 2" key="1">
    <citation type="submission" date="2019-01" db="EMBL/GenBank/DDBJ databases">
        <title>Coherence of Microcystis species and biogeography revealed through population genomics.</title>
        <authorList>
            <person name="Perez-Carrascal O.M."/>
            <person name="Terrat Y."/>
            <person name="Giani A."/>
            <person name="Fortin N."/>
            <person name="Tromas N."/>
            <person name="Shapiro B.J."/>
        </authorList>
    </citation>
    <scope>NUCLEOTIDE SEQUENCE [LARGE SCALE GENOMIC DNA]</scope>
    <source>
        <strain evidence="1">Ma_SC_T_19800800_S464</strain>
    </source>
</reference>
<gene>
    <name evidence="1" type="ORF">EWV81_02140</name>
</gene>
<proteinExistence type="predicted"/>
<evidence type="ECO:0000313" key="1">
    <source>
        <dbReference type="EMBL" id="TRU29585.1"/>
    </source>
</evidence>
<dbReference type="EMBL" id="SFBL01000018">
    <property type="protein sequence ID" value="TRU29585.1"/>
    <property type="molecule type" value="Genomic_DNA"/>
</dbReference>